<dbReference type="Proteomes" id="UP000289738">
    <property type="component" value="Chromosome A07"/>
</dbReference>
<proteinExistence type="predicted"/>
<dbReference type="STRING" id="3818.A0A445C953"/>
<evidence type="ECO:0000313" key="2">
    <source>
        <dbReference type="EMBL" id="RYR47391.1"/>
    </source>
</evidence>
<comment type="caution">
    <text evidence="2">The sequence shown here is derived from an EMBL/GenBank/DDBJ whole genome shotgun (WGS) entry which is preliminary data.</text>
</comment>
<dbReference type="Pfam" id="PF10536">
    <property type="entry name" value="PMD"/>
    <property type="match status" value="1"/>
</dbReference>
<sequence>MINALIERWRSETHRFHFPVGECAVTLEDVAIILGLPTNDLPVTGPTMSSFEALEAECLHQFGVAPRKTDCRGSFIKLTWFRGLRDCIVLNDVVHIQMYVKCHIMLLFGTVLFGDKSSSVVHWKFLPLLRNFGQIIQFSWGSACLSHLYRSLCRATRVDCKEMNGPLTLLLTWAWIRLPFLAPIPGNPRVFPIANRWRNWDRKNYAYRYNSLAHYRRLLDDLQEGQAYGIGNIDPDVIPLDIHHNSVIWSATVPFISFECIEWHASDRVRRQFGLTQGVSNQERDLGASHGEVLTGPKNQDWANTHSCWVMQWTNRLETGYGSFKITPRNIGHALGINATGKLFPQKVVYKKLSEDDKIIFRRFQGKTLKSLTDEMMDIGIGNEEECLMFKRIFILYIQMAFLLPTTINKILPVHLAPIFEMDGISERNWGAMF</sequence>
<reference evidence="2 3" key="1">
    <citation type="submission" date="2019-01" db="EMBL/GenBank/DDBJ databases">
        <title>Sequencing of cultivated peanut Arachis hypogaea provides insights into genome evolution and oil improvement.</title>
        <authorList>
            <person name="Chen X."/>
        </authorList>
    </citation>
    <scope>NUCLEOTIDE SEQUENCE [LARGE SCALE GENOMIC DNA]</scope>
    <source>
        <strain evidence="3">cv. Fuhuasheng</strain>
        <tissue evidence="2">Leaves</tissue>
    </source>
</reference>
<evidence type="ECO:0000313" key="3">
    <source>
        <dbReference type="Proteomes" id="UP000289738"/>
    </source>
</evidence>
<protein>
    <recommendedName>
        <fullName evidence="1">Aminotransferase-like plant mobile domain-containing protein</fullName>
    </recommendedName>
</protein>
<dbReference type="AlphaFoldDB" id="A0A445C953"/>
<dbReference type="InterPro" id="IPR019557">
    <property type="entry name" value="AminoTfrase-like_pln_mobile"/>
</dbReference>
<dbReference type="EMBL" id="SDMP01000007">
    <property type="protein sequence ID" value="RYR47391.1"/>
    <property type="molecule type" value="Genomic_DNA"/>
</dbReference>
<accession>A0A445C953</accession>
<organism evidence="2 3">
    <name type="scientific">Arachis hypogaea</name>
    <name type="common">Peanut</name>
    <dbReference type="NCBI Taxonomy" id="3818"/>
    <lineage>
        <taxon>Eukaryota</taxon>
        <taxon>Viridiplantae</taxon>
        <taxon>Streptophyta</taxon>
        <taxon>Embryophyta</taxon>
        <taxon>Tracheophyta</taxon>
        <taxon>Spermatophyta</taxon>
        <taxon>Magnoliopsida</taxon>
        <taxon>eudicotyledons</taxon>
        <taxon>Gunneridae</taxon>
        <taxon>Pentapetalae</taxon>
        <taxon>rosids</taxon>
        <taxon>fabids</taxon>
        <taxon>Fabales</taxon>
        <taxon>Fabaceae</taxon>
        <taxon>Papilionoideae</taxon>
        <taxon>50 kb inversion clade</taxon>
        <taxon>dalbergioids sensu lato</taxon>
        <taxon>Dalbergieae</taxon>
        <taxon>Pterocarpus clade</taxon>
        <taxon>Arachis</taxon>
    </lineage>
</organism>
<dbReference type="PANTHER" id="PTHR46033">
    <property type="entry name" value="PROTEIN MAIN-LIKE 2"/>
    <property type="match status" value="1"/>
</dbReference>
<keyword evidence="3" id="KW-1185">Reference proteome</keyword>
<feature type="domain" description="Aminotransferase-like plant mobile" evidence="1">
    <location>
        <begin position="1"/>
        <end position="318"/>
    </location>
</feature>
<dbReference type="InterPro" id="IPR044824">
    <property type="entry name" value="MAIN-like"/>
</dbReference>
<evidence type="ECO:0000259" key="1">
    <source>
        <dbReference type="Pfam" id="PF10536"/>
    </source>
</evidence>
<dbReference type="GO" id="GO:0010073">
    <property type="term" value="P:meristem maintenance"/>
    <property type="evidence" value="ECO:0007669"/>
    <property type="project" value="InterPro"/>
</dbReference>
<name>A0A445C953_ARAHY</name>
<dbReference type="PANTHER" id="PTHR46033:SF8">
    <property type="entry name" value="PROTEIN MAINTENANCE OF MERISTEMS-LIKE"/>
    <property type="match status" value="1"/>
</dbReference>
<gene>
    <name evidence="2" type="ORF">Ahy_A07g033322</name>
</gene>